<reference evidence="1" key="1">
    <citation type="submission" date="2014-07" db="EMBL/GenBank/DDBJ databases">
        <title>Methanogenic archaea and the global carbon cycle.</title>
        <authorList>
            <person name="Henriksen J.R."/>
            <person name="Luke J."/>
            <person name="Reinhart S."/>
            <person name="Benedict M.N."/>
            <person name="Youngblut N.D."/>
            <person name="Metcalf M.E."/>
            <person name="Whitaker R.J."/>
            <person name="Metcalf W.W."/>
        </authorList>
    </citation>
    <scope>NUCLEOTIDE SEQUENCE [LARGE SCALE GENOMIC DNA]</scope>
    <source>
        <strain evidence="1">3</strain>
    </source>
</reference>
<dbReference type="AlphaFoldDB" id="A0A0E3WVG9"/>
<dbReference type="GeneID" id="24787958"/>
<dbReference type="PATRIC" id="fig|1434107.4.peg.657"/>
<gene>
    <name evidence="1" type="ORF">MSBR3_0492</name>
</gene>
<name>A0A0E3WVG9_METBA</name>
<protein>
    <submittedName>
        <fullName evidence="1">Uncharacterized protein</fullName>
    </submittedName>
</protein>
<evidence type="ECO:0000313" key="1">
    <source>
        <dbReference type="EMBL" id="AKB81070.1"/>
    </source>
</evidence>
<keyword evidence="2" id="KW-1185">Reference proteome</keyword>
<evidence type="ECO:0000313" key="2">
    <source>
        <dbReference type="Proteomes" id="UP000033066"/>
    </source>
</evidence>
<dbReference type="KEGG" id="mbak:MSBR3_0492"/>
<organism evidence="1 2">
    <name type="scientific">Methanosarcina barkeri 3</name>
    <dbReference type="NCBI Taxonomy" id="1434107"/>
    <lineage>
        <taxon>Archaea</taxon>
        <taxon>Methanobacteriati</taxon>
        <taxon>Methanobacteriota</taxon>
        <taxon>Stenosarchaea group</taxon>
        <taxon>Methanomicrobia</taxon>
        <taxon>Methanosarcinales</taxon>
        <taxon>Methanosarcinaceae</taxon>
        <taxon>Methanosarcina</taxon>
    </lineage>
</organism>
<dbReference type="RefSeq" id="WP_048106296.1">
    <property type="nucleotide sequence ID" value="NZ_CP009517.1"/>
</dbReference>
<dbReference type="EMBL" id="CP009517">
    <property type="protein sequence ID" value="AKB81070.1"/>
    <property type="molecule type" value="Genomic_DNA"/>
</dbReference>
<sequence length="71" mass="7305">MGGFPFFKKFDNCGCGCGCGGGFGGFCGFGGFFGGDGCGCGCKKEKEVCCITAVRACKIKGDECDGWGGWW</sequence>
<dbReference type="HOGENOM" id="CLU_2748172_0_0_2"/>
<proteinExistence type="predicted"/>
<dbReference type="Proteomes" id="UP000033066">
    <property type="component" value="Chromosome"/>
</dbReference>
<accession>A0A0E3WVG9</accession>